<dbReference type="EMBL" id="JAPNKA010000001">
    <property type="protein sequence ID" value="MCY1074287.1"/>
    <property type="molecule type" value="Genomic_DNA"/>
</dbReference>
<dbReference type="Gene3D" id="3.40.30.10">
    <property type="entry name" value="Glutaredoxin"/>
    <property type="match status" value="1"/>
</dbReference>
<comment type="caution">
    <text evidence="1">The sequence shown here is derived from an EMBL/GenBank/DDBJ whole genome shotgun (WGS) entry which is preliminary data.</text>
</comment>
<dbReference type="RefSeq" id="WP_267533261.1">
    <property type="nucleotide sequence ID" value="NZ_JAPNKA010000001.1"/>
</dbReference>
<protein>
    <submittedName>
        <fullName evidence="1">Uncharacterized protein</fullName>
    </submittedName>
</protein>
<keyword evidence="2" id="KW-1185">Reference proteome</keyword>
<dbReference type="Proteomes" id="UP001207654">
    <property type="component" value="Unassembled WGS sequence"/>
</dbReference>
<accession>A0ABT4A014</accession>
<sequence>MHYYWSQDSVNPSRLIPMGPQVDLLAEHNRARLGPRRLAPAPGVTRH</sequence>
<evidence type="ECO:0000313" key="1">
    <source>
        <dbReference type="EMBL" id="MCY1074287.1"/>
    </source>
</evidence>
<organism evidence="1 2">
    <name type="scientific">Archangium lansingense</name>
    <dbReference type="NCBI Taxonomy" id="2995310"/>
    <lineage>
        <taxon>Bacteria</taxon>
        <taxon>Pseudomonadati</taxon>
        <taxon>Myxococcota</taxon>
        <taxon>Myxococcia</taxon>
        <taxon>Myxococcales</taxon>
        <taxon>Cystobacterineae</taxon>
        <taxon>Archangiaceae</taxon>
        <taxon>Archangium</taxon>
    </lineage>
</organism>
<gene>
    <name evidence="1" type="ORF">OV287_07295</name>
</gene>
<name>A0ABT4A014_9BACT</name>
<reference evidence="1 2" key="1">
    <citation type="submission" date="2022-11" db="EMBL/GenBank/DDBJ databases">
        <title>Minimal conservation of predation-associated metabolite biosynthetic gene clusters underscores biosynthetic potential of Myxococcota including descriptions for ten novel species: Archangium lansinium sp. nov., Myxococcus landrumus sp. nov., Nannocystis bai.</title>
        <authorList>
            <person name="Ahearne A."/>
            <person name="Stevens C."/>
            <person name="Phillips K."/>
        </authorList>
    </citation>
    <scope>NUCLEOTIDE SEQUENCE [LARGE SCALE GENOMIC DNA]</scope>
    <source>
        <strain evidence="1 2">MIWBW</strain>
    </source>
</reference>
<evidence type="ECO:0000313" key="2">
    <source>
        <dbReference type="Proteomes" id="UP001207654"/>
    </source>
</evidence>
<proteinExistence type="predicted"/>